<evidence type="ECO:0000256" key="1">
    <source>
        <dbReference type="SAM" id="MobiDB-lite"/>
    </source>
</evidence>
<comment type="caution">
    <text evidence="3">The sequence shown here is derived from an EMBL/GenBank/DDBJ whole genome shotgun (WGS) entry which is preliminary data.</text>
</comment>
<evidence type="ECO:0000259" key="2">
    <source>
        <dbReference type="PROSITE" id="PS00745"/>
    </source>
</evidence>
<feature type="compositionally biased region" description="Basic residues" evidence="1">
    <location>
        <begin position="114"/>
        <end position="134"/>
    </location>
</feature>
<dbReference type="PANTHER" id="PTHR47814">
    <property type="entry name" value="PEPTIDYL-TRNA HYDROLASE ARFB"/>
    <property type="match status" value="1"/>
</dbReference>
<reference evidence="3" key="1">
    <citation type="submission" date="2020-05" db="EMBL/GenBank/DDBJ databases">
        <title>The draft genome sequence of Maribacter sp. ANRC-HE7.</title>
        <authorList>
            <person name="Mu L."/>
        </authorList>
    </citation>
    <scope>NUCLEOTIDE SEQUENCE</scope>
    <source>
        <strain evidence="3">ANRC-HE7</strain>
    </source>
</reference>
<sequence length="134" mass="15151">MNKAGLLQELNLKAVRSSGAGGQHVNKVSTKVELAFDVANSSALSSIEKERVLHKLANRLTKDNILMLQADATRSQLKNKELVIKRFLELLENAIKIKKKRRKTKPSRSSVEKRLRKKKKDALKKANRGRPKLD</sequence>
<keyword evidence="4" id="KW-1185">Reference proteome</keyword>
<protein>
    <submittedName>
        <fullName evidence="3">Aminoacyl-tRNA hydrolase</fullName>
        <ecNumber evidence="3">3.1.1.29</ecNumber>
    </submittedName>
</protein>
<evidence type="ECO:0000313" key="3">
    <source>
        <dbReference type="EMBL" id="MBD0779901.1"/>
    </source>
</evidence>
<accession>A0ABR7V9H6</accession>
<feature type="domain" description="Prokaryotic-type class I peptide chain release factors" evidence="2">
    <location>
        <begin position="16"/>
        <end position="32"/>
    </location>
</feature>
<dbReference type="RefSeq" id="WP_188245332.1">
    <property type="nucleotide sequence ID" value="NZ_JABTCF010000016.1"/>
</dbReference>
<dbReference type="SUPFAM" id="SSF110916">
    <property type="entry name" value="Peptidyl-tRNA hydrolase domain-like"/>
    <property type="match status" value="1"/>
</dbReference>
<proteinExistence type="predicted"/>
<dbReference type="EMBL" id="JABTCF010000016">
    <property type="protein sequence ID" value="MBD0779901.1"/>
    <property type="molecule type" value="Genomic_DNA"/>
</dbReference>
<dbReference type="GO" id="GO:0004045">
    <property type="term" value="F:peptidyl-tRNA hydrolase activity"/>
    <property type="evidence" value="ECO:0007669"/>
    <property type="project" value="UniProtKB-EC"/>
</dbReference>
<feature type="region of interest" description="Disordered" evidence="1">
    <location>
        <begin position="99"/>
        <end position="134"/>
    </location>
</feature>
<evidence type="ECO:0000313" key="4">
    <source>
        <dbReference type="Proteomes" id="UP001166021"/>
    </source>
</evidence>
<dbReference type="PROSITE" id="PS00745">
    <property type="entry name" value="RF_PROK_I"/>
    <property type="match status" value="1"/>
</dbReference>
<dbReference type="EC" id="3.1.1.29" evidence="3"/>
<dbReference type="Proteomes" id="UP001166021">
    <property type="component" value="Unassembled WGS sequence"/>
</dbReference>
<dbReference type="Gene3D" id="3.30.160.20">
    <property type="match status" value="1"/>
</dbReference>
<dbReference type="InterPro" id="IPR000352">
    <property type="entry name" value="Pep_chain_release_fac_I"/>
</dbReference>
<keyword evidence="3" id="KW-0378">Hydrolase</keyword>
<dbReference type="NCBIfam" id="NF006718">
    <property type="entry name" value="PRK09256.1"/>
    <property type="match status" value="1"/>
</dbReference>
<name>A0ABR7V9H6_9FLAO</name>
<dbReference type="PANTHER" id="PTHR47814:SF1">
    <property type="entry name" value="PEPTIDYL-TRNA HYDROLASE ARFB"/>
    <property type="match status" value="1"/>
</dbReference>
<organism evidence="3 4">
    <name type="scientific">Maribacter aquimaris</name>
    <dbReference type="NCBI Taxonomy" id="2737171"/>
    <lineage>
        <taxon>Bacteria</taxon>
        <taxon>Pseudomonadati</taxon>
        <taxon>Bacteroidota</taxon>
        <taxon>Flavobacteriia</taxon>
        <taxon>Flavobacteriales</taxon>
        <taxon>Flavobacteriaceae</taxon>
        <taxon>Maribacter</taxon>
    </lineage>
</organism>
<dbReference type="Pfam" id="PF00472">
    <property type="entry name" value="RF-1"/>
    <property type="match status" value="1"/>
</dbReference>
<gene>
    <name evidence="3" type="primary">arfB</name>
    <name evidence="3" type="ORF">HPE56_19050</name>
</gene>